<evidence type="ECO:0000313" key="1">
    <source>
        <dbReference type="EMBL" id="KFD62071.1"/>
    </source>
</evidence>
<proteinExistence type="predicted"/>
<dbReference type="EMBL" id="KL367603">
    <property type="protein sequence ID" value="KFD62071.1"/>
    <property type="molecule type" value="Genomic_DNA"/>
</dbReference>
<gene>
    <name evidence="1" type="ORF">M514_25790</name>
</gene>
<name>A0A085MXX5_9BILA</name>
<protein>
    <submittedName>
        <fullName evidence="1">Uncharacterized protein</fullName>
    </submittedName>
</protein>
<dbReference type="Proteomes" id="UP000030758">
    <property type="component" value="Unassembled WGS sequence"/>
</dbReference>
<reference evidence="1" key="1">
    <citation type="journal article" date="2014" name="Nat. Genet.">
        <title>Genome and transcriptome of the porcine whipworm Trichuris suis.</title>
        <authorList>
            <person name="Jex A.R."/>
            <person name="Nejsum P."/>
            <person name="Schwarz E.M."/>
            <person name="Hu L."/>
            <person name="Young N.D."/>
            <person name="Hall R.S."/>
            <person name="Korhonen P.K."/>
            <person name="Liao S."/>
            <person name="Thamsborg S."/>
            <person name="Xia J."/>
            <person name="Xu P."/>
            <person name="Wang S."/>
            <person name="Scheerlinck J.P."/>
            <person name="Hofmann A."/>
            <person name="Sternberg P.W."/>
            <person name="Wang J."/>
            <person name="Gasser R.B."/>
        </authorList>
    </citation>
    <scope>NUCLEOTIDE SEQUENCE [LARGE SCALE GENOMIC DNA]</scope>
    <source>
        <strain evidence="1">DCEP-RM93F</strain>
    </source>
</reference>
<dbReference type="AlphaFoldDB" id="A0A085MXX5"/>
<sequence length="59" mass="6326">MADIASEGSNVIQASDFSGVVHAGATLYGLDQWFVVGHYSELPTFEQVAEVTYCPVSCQ</sequence>
<accession>A0A085MXX5</accession>
<organism evidence="1">
    <name type="scientific">Trichuris suis</name>
    <name type="common">pig whipworm</name>
    <dbReference type="NCBI Taxonomy" id="68888"/>
    <lineage>
        <taxon>Eukaryota</taxon>
        <taxon>Metazoa</taxon>
        <taxon>Ecdysozoa</taxon>
        <taxon>Nematoda</taxon>
        <taxon>Enoplea</taxon>
        <taxon>Dorylaimia</taxon>
        <taxon>Trichinellida</taxon>
        <taxon>Trichuridae</taxon>
        <taxon>Trichuris</taxon>
    </lineage>
</organism>